<evidence type="ECO:0000259" key="2">
    <source>
        <dbReference type="Pfam" id="PF25268"/>
    </source>
</evidence>
<protein>
    <recommendedName>
        <fullName evidence="2">DUF7866 domain-containing protein</fullName>
    </recommendedName>
</protein>
<evidence type="ECO:0000313" key="4">
    <source>
        <dbReference type="Proteomes" id="UP001497512"/>
    </source>
</evidence>
<dbReference type="PANTHER" id="PTHR33786:SF2">
    <property type="entry name" value="UBIQUITIN CARBOXYL-TERMINAL HYDROLASE"/>
    <property type="match status" value="1"/>
</dbReference>
<accession>A0ABP0UIA5</accession>
<dbReference type="Proteomes" id="UP001497512">
    <property type="component" value="Chromosome 4"/>
</dbReference>
<dbReference type="Pfam" id="PF25268">
    <property type="entry name" value="DUF7866"/>
    <property type="match status" value="1"/>
</dbReference>
<dbReference type="InterPro" id="IPR057188">
    <property type="entry name" value="DUF7866"/>
</dbReference>
<feature type="signal peptide" evidence="1">
    <location>
        <begin position="1"/>
        <end position="25"/>
    </location>
</feature>
<keyword evidence="1" id="KW-0732">Signal</keyword>
<dbReference type="EMBL" id="OZ019896">
    <property type="protein sequence ID" value="CAK9222601.1"/>
    <property type="molecule type" value="Genomic_DNA"/>
</dbReference>
<sequence length="288" mass="31952">MGVVALVLVMGLLAMACLLAGVADCELLAEQQQQQQRASSRVVVELLPSEEEDLKSSESRISEEFENWIRHLADGNKEEENYGGMLTEEKDRQLLNNLRHLEGTKIESTRKSKTGRSRHVKQAADVVVESIDQLHEKDGADVGVPEQGGGGSWGETVTAAVTAQPLMQQHAKEDGQDQSYQSGHSDKVVRDEWEIITSSLLRRDVVKFSNGTELQLFPSSEPIHKQVNETRRRLGDFQQCSPCTCCDRTRSWCIPTACCYNIRCNLQGLPFGLCSFVPISCTCYGCSS</sequence>
<reference evidence="3" key="1">
    <citation type="submission" date="2024-02" db="EMBL/GenBank/DDBJ databases">
        <authorList>
            <consortium name="ELIXIR-Norway"/>
            <consortium name="Elixir Norway"/>
        </authorList>
    </citation>
    <scope>NUCLEOTIDE SEQUENCE</scope>
</reference>
<name>A0ABP0UIA5_9BRYO</name>
<evidence type="ECO:0000313" key="3">
    <source>
        <dbReference type="EMBL" id="CAK9222601.1"/>
    </source>
</evidence>
<gene>
    <name evidence="3" type="ORF">CSSPTR1EN2_LOCUS16220</name>
</gene>
<proteinExistence type="predicted"/>
<organism evidence="3 4">
    <name type="scientific">Sphagnum troendelagicum</name>
    <dbReference type="NCBI Taxonomy" id="128251"/>
    <lineage>
        <taxon>Eukaryota</taxon>
        <taxon>Viridiplantae</taxon>
        <taxon>Streptophyta</taxon>
        <taxon>Embryophyta</taxon>
        <taxon>Bryophyta</taxon>
        <taxon>Sphagnophytina</taxon>
        <taxon>Sphagnopsida</taxon>
        <taxon>Sphagnales</taxon>
        <taxon>Sphagnaceae</taxon>
        <taxon>Sphagnum</taxon>
    </lineage>
</organism>
<dbReference type="PANTHER" id="PTHR33786">
    <property type="entry name" value="UBIQUITIN CARBOXYL-TERMINAL HYDROLASE"/>
    <property type="match status" value="1"/>
</dbReference>
<feature type="chain" id="PRO_5046495313" description="DUF7866 domain-containing protein" evidence="1">
    <location>
        <begin position="26"/>
        <end position="288"/>
    </location>
</feature>
<feature type="domain" description="DUF7866" evidence="2">
    <location>
        <begin position="236"/>
        <end position="287"/>
    </location>
</feature>
<evidence type="ECO:0000256" key="1">
    <source>
        <dbReference type="SAM" id="SignalP"/>
    </source>
</evidence>
<keyword evidence="4" id="KW-1185">Reference proteome</keyword>